<dbReference type="PANTHER" id="PTHR12526:SF629">
    <property type="entry name" value="TEICHURONIC ACID BIOSYNTHESIS GLYCOSYLTRANSFERASE TUAH-RELATED"/>
    <property type="match status" value="1"/>
</dbReference>
<reference evidence="5" key="1">
    <citation type="journal article" date="2019" name="Int. J. Syst. Evol. Microbiol.">
        <title>The Global Catalogue of Microorganisms (GCM) 10K type strain sequencing project: providing services to taxonomists for standard genome sequencing and annotation.</title>
        <authorList>
            <consortium name="The Broad Institute Genomics Platform"/>
            <consortium name="The Broad Institute Genome Sequencing Center for Infectious Disease"/>
            <person name="Wu L."/>
            <person name="Ma J."/>
        </authorList>
    </citation>
    <scope>NUCLEOTIDE SEQUENCE [LARGE SCALE GENOMIC DNA]</scope>
    <source>
        <strain evidence="5">CCM 8980</strain>
    </source>
</reference>
<dbReference type="Pfam" id="PF00534">
    <property type="entry name" value="Glycos_transf_1"/>
    <property type="match status" value="1"/>
</dbReference>
<dbReference type="Proteomes" id="UP001597196">
    <property type="component" value="Unassembled WGS sequence"/>
</dbReference>
<dbReference type="InterPro" id="IPR001296">
    <property type="entry name" value="Glyco_trans_1"/>
</dbReference>
<evidence type="ECO:0000259" key="3">
    <source>
        <dbReference type="Pfam" id="PF00534"/>
    </source>
</evidence>
<keyword evidence="2 4" id="KW-0808">Transferase</keyword>
<dbReference type="EMBL" id="JBHTOC010000018">
    <property type="protein sequence ID" value="MFD1430846.1"/>
    <property type="molecule type" value="Genomic_DNA"/>
</dbReference>
<protein>
    <submittedName>
        <fullName evidence="4">Glycosyltransferase</fullName>
        <ecNumber evidence="4">2.4.-.-</ecNumber>
    </submittedName>
</protein>
<evidence type="ECO:0000256" key="2">
    <source>
        <dbReference type="ARBA" id="ARBA00022679"/>
    </source>
</evidence>
<dbReference type="PANTHER" id="PTHR12526">
    <property type="entry name" value="GLYCOSYLTRANSFERASE"/>
    <property type="match status" value="1"/>
</dbReference>
<accession>A0ABW4CMM5</accession>
<comment type="caution">
    <text evidence="4">The sequence shown here is derived from an EMBL/GenBank/DDBJ whole genome shotgun (WGS) entry which is preliminary data.</text>
</comment>
<dbReference type="EC" id="2.4.-.-" evidence="4"/>
<dbReference type="Gene3D" id="3.40.50.2000">
    <property type="entry name" value="Glycogen Phosphorylase B"/>
    <property type="match status" value="3"/>
</dbReference>
<organism evidence="4 5">
    <name type="scientific">Lacticaseibacillus mingshuiensis</name>
    <dbReference type="NCBI Taxonomy" id="2799574"/>
    <lineage>
        <taxon>Bacteria</taxon>
        <taxon>Bacillati</taxon>
        <taxon>Bacillota</taxon>
        <taxon>Bacilli</taxon>
        <taxon>Lactobacillales</taxon>
        <taxon>Lactobacillaceae</taxon>
        <taxon>Lacticaseibacillus</taxon>
    </lineage>
</organism>
<dbReference type="RefSeq" id="WP_203628445.1">
    <property type="nucleotide sequence ID" value="NZ_BOLQ01000028.1"/>
</dbReference>
<keyword evidence="5" id="KW-1185">Reference proteome</keyword>
<evidence type="ECO:0000313" key="4">
    <source>
        <dbReference type="EMBL" id="MFD1430846.1"/>
    </source>
</evidence>
<sequence length="536" mass="61100">MNFFVNASMQAQKSGIEHAQLKRFELFNANGEASRIVIRDWDPNLHLNTRAAGIPDRQLISMFDYFQDAEQVEDHPIRLDDLDLGVLNTHTQPEPENSRTLIVAATGQLVARVNLLPDMQTVRSTELFDGYNNLYLVEHYDSRGFVSLQQWYTPDNKIGTEIWLTPAGKPVLESFNRDDVRGNRQKSGWRLTDRDRTIWEFDTIEELTKHFLDDLNRDFWSLEKPNVFVLDRSHLAEWGLLYLDQPAYTVMHMHNAQTGNAQDPFDHVLNNNYEFALNALDRYDAVVSATHKQTRDIVRRFKPRAKPFTIPVGVVPNRLLNAERTPVAQRQFGKIVAFARIAHEKHLDDLVRAVAIVHKGFPQVTLDLYGYPDPSDNYAARRAIEEVVKAAHLEDVVTLKGYTNDIDQVENSAMMFGVTSRMEGFNLAVMEAIAHGLIAFSYDVNYGPNEIVEDGVNGNVVPFNDYEAMAAAMLKVLRDPALAQQYSTGAYDSAARYSEQNVWTAWQKLLQDADAQWPVKLAANRYLTQPDEEGVR</sequence>
<evidence type="ECO:0000313" key="5">
    <source>
        <dbReference type="Proteomes" id="UP001597196"/>
    </source>
</evidence>
<dbReference type="SUPFAM" id="SSF53756">
    <property type="entry name" value="UDP-Glycosyltransferase/glycogen phosphorylase"/>
    <property type="match status" value="1"/>
</dbReference>
<keyword evidence="1 4" id="KW-0328">Glycosyltransferase</keyword>
<dbReference type="GO" id="GO:0016757">
    <property type="term" value="F:glycosyltransferase activity"/>
    <property type="evidence" value="ECO:0007669"/>
    <property type="project" value="UniProtKB-KW"/>
</dbReference>
<gene>
    <name evidence="4" type="ORF">ACFQ4P_11420</name>
</gene>
<feature type="domain" description="Glycosyl transferase family 1" evidence="3">
    <location>
        <begin position="334"/>
        <end position="491"/>
    </location>
</feature>
<evidence type="ECO:0000256" key="1">
    <source>
        <dbReference type="ARBA" id="ARBA00022676"/>
    </source>
</evidence>
<name>A0ABW4CMM5_9LACO</name>
<proteinExistence type="predicted"/>